<proteinExistence type="predicted"/>
<reference evidence="1 2" key="1">
    <citation type="submission" date="2018-10" db="EMBL/GenBank/DDBJ databases">
        <title>Natrarchaeobius chitinivorans gen. nov., sp. nov., and Natrarchaeobius haloalkaliphilus sp. nov., alkaliphilic, chitin-utilizing haloarchaea from hypersaline alkaline lakes.</title>
        <authorList>
            <person name="Sorokin D.Y."/>
            <person name="Elcheninov A.G."/>
            <person name="Kostrikina N.A."/>
            <person name="Bale N.J."/>
            <person name="Sinninghe Damste J.S."/>
            <person name="Khijniak T.V."/>
            <person name="Kublanov I.V."/>
            <person name="Toshchakov S.V."/>
        </authorList>
    </citation>
    <scope>NUCLEOTIDE SEQUENCE [LARGE SCALE GENOMIC DNA]</scope>
    <source>
        <strain evidence="1 2">AArcht7</strain>
    </source>
</reference>
<evidence type="ECO:0000313" key="1">
    <source>
        <dbReference type="EMBL" id="RQH00957.1"/>
    </source>
</evidence>
<comment type="caution">
    <text evidence="1">The sequence shown here is derived from an EMBL/GenBank/DDBJ whole genome shotgun (WGS) entry which is preliminary data.</text>
</comment>
<accession>A0A3N6N0H9</accession>
<sequence>MRRRAFIALSTATALAGCSGLLGGGVDAEIGQNERVEFSADEGAELSVSVEVTEIIQPDEDESDQERDALTFRLDHADEGVVDVWSVEDSKTFDVTIETGGTHYAMIVNGVADVTIE</sequence>
<dbReference type="EMBL" id="REFZ01000005">
    <property type="protein sequence ID" value="RQH00957.1"/>
    <property type="molecule type" value="Genomic_DNA"/>
</dbReference>
<gene>
    <name evidence="1" type="ORF">EA472_10080</name>
</gene>
<dbReference type="PROSITE" id="PS51257">
    <property type="entry name" value="PROKAR_LIPOPROTEIN"/>
    <property type="match status" value="1"/>
</dbReference>
<keyword evidence="2" id="KW-1185">Reference proteome</keyword>
<dbReference type="AlphaFoldDB" id="A0A3N6N0H9"/>
<dbReference type="Proteomes" id="UP000281431">
    <property type="component" value="Unassembled WGS sequence"/>
</dbReference>
<name>A0A3N6N0H9_NATCH</name>
<dbReference type="OrthoDB" id="166436at2157"/>
<evidence type="ECO:0000313" key="2">
    <source>
        <dbReference type="Proteomes" id="UP000281431"/>
    </source>
</evidence>
<organism evidence="1 2">
    <name type="scientific">Natrarchaeobius chitinivorans</name>
    <dbReference type="NCBI Taxonomy" id="1679083"/>
    <lineage>
        <taxon>Archaea</taxon>
        <taxon>Methanobacteriati</taxon>
        <taxon>Methanobacteriota</taxon>
        <taxon>Stenosarchaea group</taxon>
        <taxon>Halobacteria</taxon>
        <taxon>Halobacteriales</taxon>
        <taxon>Natrialbaceae</taxon>
        <taxon>Natrarchaeobius</taxon>
    </lineage>
</organism>
<protein>
    <submittedName>
        <fullName evidence="1">Uncharacterized protein</fullName>
    </submittedName>
</protein>